<organism evidence="1 2">
    <name type="scientific">Arctium lappa</name>
    <name type="common">Greater burdock</name>
    <name type="synonym">Lappa major</name>
    <dbReference type="NCBI Taxonomy" id="4217"/>
    <lineage>
        <taxon>Eukaryota</taxon>
        <taxon>Viridiplantae</taxon>
        <taxon>Streptophyta</taxon>
        <taxon>Embryophyta</taxon>
        <taxon>Tracheophyta</taxon>
        <taxon>Spermatophyta</taxon>
        <taxon>Magnoliopsida</taxon>
        <taxon>eudicotyledons</taxon>
        <taxon>Gunneridae</taxon>
        <taxon>Pentapetalae</taxon>
        <taxon>asterids</taxon>
        <taxon>campanulids</taxon>
        <taxon>Asterales</taxon>
        <taxon>Asteraceae</taxon>
        <taxon>Carduoideae</taxon>
        <taxon>Cardueae</taxon>
        <taxon>Arctiinae</taxon>
        <taxon>Arctium</taxon>
    </lineage>
</organism>
<sequence>MIFATRNNKILQELFRNIRRDQGEYVLKGQAVENQRALWDKTLEFRFLLQMSFSNSNRLPQETIRYAFCNSGEVVNEAYSDLIDSTKKTLDSVA</sequence>
<evidence type="ECO:0000313" key="2">
    <source>
        <dbReference type="Proteomes" id="UP001055879"/>
    </source>
</evidence>
<reference evidence="2" key="1">
    <citation type="journal article" date="2022" name="Mol. Ecol. Resour.">
        <title>The genomes of chicory, endive, great burdock and yacon provide insights into Asteraceae palaeo-polyploidization history and plant inulin production.</title>
        <authorList>
            <person name="Fan W."/>
            <person name="Wang S."/>
            <person name="Wang H."/>
            <person name="Wang A."/>
            <person name="Jiang F."/>
            <person name="Liu H."/>
            <person name="Zhao H."/>
            <person name="Xu D."/>
            <person name="Zhang Y."/>
        </authorList>
    </citation>
    <scope>NUCLEOTIDE SEQUENCE [LARGE SCALE GENOMIC DNA]</scope>
    <source>
        <strain evidence="2">cv. Niubang</strain>
    </source>
</reference>
<protein>
    <submittedName>
        <fullName evidence="1">Uncharacterized protein</fullName>
    </submittedName>
</protein>
<evidence type="ECO:0000313" key="1">
    <source>
        <dbReference type="EMBL" id="KAI3746212.1"/>
    </source>
</evidence>
<dbReference type="Proteomes" id="UP001055879">
    <property type="component" value="Linkage Group LG03"/>
</dbReference>
<gene>
    <name evidence="1" type="ORF">L6452_08636</name>
</gene>
<name>A0ACB9DI23_ARCLA</name>
<keyword evidence="2" id="KW-1185">Reference proteome</keyword>
<comment type="caution">
    <text evidence="1">The sequence shown here is derived from an EMBL/GenBank/DDBJ whole genome shotgun (WGS) entry which is preliminary data.</text>
</comment>
<dbReference type="EMBL" id="CM042049">
    <property type="protein sequence ID" value="KAI3746212.1"/>
    <property type="molecule type" value="Genomic_DNA"/>
</dbReference>
<accession>A0ACB9DI23</accession>
<reference evidence="1 2" key="2">
    <citation type="journal article" date="2022" name="Mol. Ecol. Resour.">
        <title>The genomes of chicory, endive, great burdock and yacon provide insights into Asteraceae paleo-polyploidization history and plant inulin production.</title>
        <authorList>
            <person name="Fan W."/>
            <person name="Wang S."/>
            <person name="Wang H."/>
            <person name="Wang A."/>
            <person name="Jiang F."/>
            <person name="Liu H."/>
            <person name="Zhao H."/>
            <person name="Xu D."/>
            <person name="Zhang Y."/>
        </authorList>
    </citation>
    <scope>NUCLEOTIDE SEQUENCE [LARGE SCALE GENOMIC DNA]</scope>
    <source>
        <strain evidence="2">cv. Niubang</strain>
    </source>
</reference>
<proteinExistence type="predicted"/>